<name>A0A8J3VUD7_9ACTN</name>
<protein>
    <submittedName>
        <fullName evidence="1">Uncharacterized protein</fullName>
    </submittedName>
</protein>
<keyword evidence="2" id="KW-1185">Reference proteome</keyword>
<organism evidence="1 2">
    <name type="scientific">Rugosimonospora africana</name>
    <dbReference type="NCBI Taxonomy" id="556532"/>
    <lineage>
        <taxon>Bacteria</taxon>
        <taxon>Bacillati</taxon>
        <taxon>Actinomycetota</taxon>
        <taxon>Actinomycetes</taxon>
        <taxon>Micromonosporales</taxon>
        <taxon>Micromonosporaceae</taxon>
        <taxon>Rugosimonospora</taxon>
    </lineage>
</organism>
<dbReference type="AlphaFoldDB" id="A0A8J3VUD7"/>
<dbReference type="Proteomes" id="UP000642748">
    <property type="component" value="Unassembled WGS sequence"/>
</dbReference>
<accession>A0A8J3VUD7</accession>
<reference evidence="1" key="1">
    <citation type="submission" date="2021-01" db="EMBL/GenBank/DDBJ databases">
        <title>Whole genome shotgun sequence of Rugosimonospora africana NBRC 104875.</title>
        <authorList>
            <person name="Komaki H."/>
            <person name="Tamura T."/>
        </authorList>
    </citation>
    <scope>NUCLEOTIDE SEQUENCE</scope>
    <source>
        <strain evidence="1">NBRC 104875</strain>
    </source>
</reference>
<gene>
    <name evidence="1" type="ORF">Raf01_75790</name>
</gene>
<comment type="caution">
    <text evidence="1">The sequence shown here is derived from an EMBL/GenBank/DDBJ whole genome shotgun (WGS) entry which is preliminary data.</text>
</comment>
<proteinExistence type="predicted"/>
<dbReference type="EMBL" id="BONZ01000080">
    <property type="protein sequence ID" value="GIH19407.1"/>
    <property type="molecule type" value="Genomic_DNA"/>
</dbReference>
<evidence type="ECO:0000313" key="2">
    <source>
        <dbReference type="Proteomes" id="UP000642748"/>
    </source>
</evidence>
<evidence type="ECO:0000313" key="1">
    <source>
        <dbReference type="EMBL" id="GIH19407.1"/>
    </source>
</evidence>
<sequence length="58" mass="6123">MFTPVPQPATASRWNTATDIAATNRKPSSAGIRATTAVGEPEDFIDTRATVAAARAYE</sequence>